<name>A0ACC0CCQ0_CATRO</name>
<proteinExistence type="predicted"/>
<dbReference type="EMBL" id="CM044701">
    <property type="protein sequence ID" value="KAI5682556.1"/>
    <property type="molecule type" value="Genomic_DNA"/>
</dbReference>
<dbReference type="Proteomes" id="UP001060085">
    <property type="component" value="Linkage Group LG01"/>
</dbReference>
<gene>
    <name evidence="1" type="ORF">M9H77_03784</name>
</gene>
<evidence type="ECO:0000313" key="2">
    <source>
        <dbReference type="Proteomes" id="UP001060085"/>
    </source>
</evidence>
<reference evidence="2" key="1">
    <citation type="journal article" date="2023" name="Nat. Plants">
        <title>Single-cell RNA sequencing provides a high-resolution roadmap for understanding the multicellular compartmentation of specialized metabolism.</title>
        <authorList>
            <person name="Sun S."/>
            <person name="Shen X."/>
            <person name="Li Y."/>
            <person name="Li Y."/>
            <person name="Wang S."/>
            <person name="Li R."/>
            <person name="Zhang H."/>
            <person name="Shen G."/>
            <person name="Guo B."/>
            <person name="Wei J."/>
            <person name="Xu J."/>
            <person name="St-Pierre B."/>
            <person name="Chen S."/>
            <person name="Sun C."/>
        </authorList>
    </citation>
    <scope>NUCLEOTIDE SEQUENCE [LARGE SCALE GENOMIC DNA]</scope>
</reference>
<protein>
    <submittedName>
        <fullName evidence="1">Uncharacterized protein</fullName>
    </submittedName>
</protein>
<keyword evidence="2" id="KW-1185">Reference proteome</keyword>
<comment type="caution">
    <text evidence="1">The sequence shown here is derived from an EMBL/GenBank/DDBJ whole genome shotgun (WGS) entry which is preliminary data.</text>
</comment>
<organism evidence="1 2">
    <name type="scientific">Catharanthus roseus</name>
    <name type="common">Madagascar periwinkle</name>
    <name type="synonym">Vinca rosea</name>
    <dbReference type="NCBI Taxonomy" id="4058"/>
    <lineage>
        <taxon>Eukaryota</taxon>
        <taxon>Viridiplantae</taxon>
        <taxon>Streptophyta</taxon>
        <taxon>Embryophyta</taxon>
        <taxon>Tracheophyta</taxon>
        <taxon>Spermatophyta</taxon>
        <taxon>Magnoliopsida</taxon>
        <taxon>eudicotyledons</taxon>
        <taxon>Gunneridae</taxon>
        <taxon>Pentapetalae</taxon>
        <taxon>asterids</taxon>
        <taxon>lamiids</taxon>
        <taxon>Gentianales</taxon>
        <taxon>Apocynaceae</taxon>
        <taxon>Rauvolfioideae</taxon>
        <taxon>Vinceae</taxon>
        <taxon>Catharanthinae</taxon>
        <taxon>Catharanthus</taxon>
    </lineage>
</organism>
<sequence length="93" mass="10087">MEGLIPFVYKTIMHYKSGQQGPIGSWLNESPSASYMRLPTGDSGRFQVFLPDCGFSTATTSSTTTSSSVTKRMVTGGIQSPANSQFTSLRRVK</sequence>
<accession>A0ACC0CCQ0</accession>
<evidence type="ECO:0000313" key="1">
    <source>
        <dbReference type="EMBL" id="KAI5682556.1"/>
    </source>
</evidence>